<reference evidence="1" key="1">
    <citation type="submission" date="2020-11" db="EMBL/GenBank/DDBJ databases">
        <authorList>
            <person name="Tran Van P."/>
        </authorList>
    </citation>
    <scope>NUCLEOTIDE SEQUENCE</scope>
</reference>
<sequence>MMAVSSAVLKYYGQFWSILSKVMRSTPSHFKKFKAEKKDYDIDRTLDAEPHAVTALDRRRLPPDPIPVATKAKTNLTRNRTLIGIGSLRAAQARSQRGKPGLVLQTRQQYV</sequence>
<name>A0A7R9G9Z7_9CRUS</name>
<gene>
    <name evidence="1" type="ORF">NMOB1V02_LOCUS1330</name>
</gene>
<protein>
    <submittedName>
        <fullName evidence="1">Uncharacterized protein</fullName>
    </submittedName>
</protein>
<dbReference type="EMBL" id="OA882168">
    <property type="protein sequence ID" value="CAD7273441.1"/>
    <property type="molecule type" value="Genomic_DNA"/>
</dbReference>
<dbReference type="AlphaFoldDB" id="A0A7R9G9Z7"/>
<accession>A0A7R9G9Z7</accession>
<proteinExistence type="predicted"/>
<evidence type="ECO:0000313" key="2">
    <source>
        <dbReference type="Proteomes" id="UP000678499"/>
    </source>
</evidence>
<dbReference type="EMBL" id="CAJPEX010000131">
    <property type="protein sequence ID" value="CAG0913593.1"/>
    <property type="molecule type" value="Genomic_DNA"/>
</dbReference>
<keyword evidence="2" id="KW-1185">Reference proteome</keyword>
<evidence type="ECO:0000313" key="1">
    <source>
        <dbReference type="EMBL" id="CAD7273441.1"/>
    </source>
</evidence>
<organism evidence="1">
    <name type="scientific">Notodromas monacha</name>
    <dbReference type="NCBI Taxonomy" id="399045"/>
    <lineage>
        <taxon>Eukaryota</taxon>
        <taxon>Metazoa</taxon>
        <taxon>Ecdysozoa</taxon>
        <taxon>Arthropoda</taxon>
        <taxon>Crustacea</taxon>
        <taxon>Oligostraca</taxon>
        <taxon>Ostracoda</taxon>
        <taxon>Podocopa</taxon>
        <taxon>Podocopida</taxon>
        <taxon>Cypridocopina</taxon>
        <taxon>Cypridoidea</taxon>
        <taxon>Cyprididae</taxon>
        <taxon>Notodromas</taxon>
    </lineage>
</organism>
<dbReference type="Proteomes" id="UP000678499">
    <property type="component" value="Unassembled WGS sequence"/>
</dbReference>